<evidence type="ECO:0000256" key="13">
    <source>
        <dbReference type="ARBA" id="ARBA00023160"/>
    </source>
</evidence>
<keyword evidence="17" id="KW-1185">Reference proteome</keyword>
<comment type="pathway">
    <text evidence="2">Lipid metabolism; fatty acid biosynthesis.</text>
</comment>
<evidence type="ECO:0000256" key="9">
    <source>
        <dbReference type="ARBA" id="ARBA00022946"/>
    </source>
</evidence>
<dbReference type="Proteomes" id="UP000054107">
    <property type="component" value="Unassembled WGS sequence"/>
</dbReference>
<dbReference type="Gene3D" id="1.10.1200.10">
    <property type="entry name" value="ACP-like"/>
    <property type="match status" value="1"/>
</dbReference>
<dbReference type="InterPro" id="IPR003231">
    <property type="entry name" value="ACP"/>
</dbReference>
<keyword evidence="8" id="KW-0276">Fatty acid metabolism</keyword>
<keyword evidence="7" id="KW-0597">Phosphoprotein</keyword>
<dbReference type="PANTHER" id="PTHR20863:SF28">
    <property type="entry name" value="ACYL CARRIER PROTEIN, MITOCHONDRIAL"/>
    <property type="match status" value="1"/>
</dbReference>
<dbReference type="NCBIfam" id="TIGR00517">
    <property type="entry name" value="acyl_carrier"/>
    <property type="match status" value="1"/>
</dbReference>
<gene>
    <name evidence="16" type="primary">PARPA_08911.1 scaffold 35132</name>
</gene>
<comment type="function">
    <text evidence="14">Carrier of the growing fatty acid chain in fatty acid biosynthesis.</text>
</comment>
<evidence type="ECO:0000256" key="8">
    <source>
        <dbReference type="ARBA" id="ARBA00022832"/>
    </source>
</evidence>
<keyword evidence="11" id="KW-0443">Lipid metabolism</keyword>
<dbReference type="InterPro" id="IPR036736">
    <property type="entry name" value="ACP-like_sf"/>
</dbReference>
<dbReference type="OrthoDB" id="448946at2759"/>
<keyword evidence="9" id="KW-0809">Transit peptide</keyword>
<dbReference type="STRING" id="35722.A0A0B7NH72"/>
<keyword evidence="6 14" id="KW-0444">Lipid biosynthesis</keyword>
<dbReference type="PANTHER" id="PTHR20863">
    <property type="entry name" value="ACYL CARRIER PROTEIN"/>
    <property type="match status" value="1"/>
</dbReference>
<protein>
    <recommendedName>
        <fullName evidence="14">Acyl carrier protein</fullName>
    </recommendedName>
</protein>
<keyword evidence="13 14" id="KW-0275">Fatty acid biosynthesis</keyword>
<comment type="similarity">
    <text evidence="3">Belongs to the acyl carrier protein (ACP) family.</text>
</comment>
<keyword evidence="12" id="KW-0496">Mitochondrion</keyword>
<evidence type="ECO:0000256" key="1">
    <source>
        <dbReference type="ARBA" id="ARBA00004173"/>
    </source>
</evidence>
<dbReference type="HAMAP" id="MF_01217">
    <property type="entry name" value="Acyl_carrier"/>
    <property type="match status" value="1"/>
</dbReference>
<dbReference type="SUPFAM" id="SSF47336">
    <property type="entry name" value="ACP-like"/>
    <property type="match status" value="1"/>
</dbReference>
<evidence type="ECO:0000256" key="3">
    <source>
        <dbReference type="ARBA" id="ARBA00010930"/>
    </source>
</evidence>
<evidence type="ECO:0000313" key="16">
    <source>
        <dbReference type="EMBL" id="CEP14727.1"/>
    </source>
</evidence>
<dbReference type="InterPro" id="IPR006162">
    <property type="entry name" value="Ppantetheine_attach_site"/>
</dbReference>
<dbReference type="FunFam" id="1.10.1200.10:FF:000003">
    <property type="entry name" value="Acyl carrier protein"/>
    <property type="match status" value="1"/>
</dbReference>
<evidence type="ECO:0000313" key="17">
    <source>
        <dbReference type="Proteomes" id="UP000054107"/>
    </source>
</evidence>
<evidence type="ECO:0000256" key="6">
    <source>
        <dbReference type="ARBA" id="ARBA00022516"/>
    </source>
</evidence>
<evidence type="ECO:0000256" key="7">
    <source>
        <dbReference type="ARBA" id="ARBA00022553"/>
    </source>
</evidence>
<feature type="domain" description="Carrier" evidence="15">
    <location>
        <begin position="44"/>
        <end position="119"/>
    </location>
</feature>
<dbReference type="EMBL" id="LN731665">
    <property type="protein sequence ID" value="CEP14727.1"/>
    <property type="molecule type" value="Genomic_DNA"/>
</dbReference>
<dbReference type="GO" id="GO:0000036">
    <property type="term" value="F:acyl carrier activity"/>
    <property type="evidence" value="ECO:0007669"/>
    <property type="project" value="TreeGrafter"/>
</dbReference>
<accession>A0A0B7NH72</accession>
<evidence type="ECO:0000256" key="10">
    <source>
        <dbReference type="ARBA" id="ARBA00022982"/>
    </source>
</evidence>
<evidence type="ECO:0000256" key="2">
    <source>
        <dbReference type="ARBA" id="ARBA00005194"/>
    </source>
</evidence>
<keyword evidence="4" id="KW-0813">Transport</keyword>
<dbReference type="GO" id="GO:0099128">
    <property type="term" value="C:mitochondrial [2Fe-2S] assembly complex"/>
    <property type="evidence" value="ECO:0007669"/>
    <property type="project" value="UniProtKB-ARBA"/>
</dbReference>
<evidence type="ECO:0000256" key="4">
    <source>
        <dbReference type="ARBA" id="ARBA00022448"/>
    </source>
</evidence>
<proteinExistence type="inferred from homology"/>
<dbReference type="InterPro" id="IPR009081">
    <property type="entry name" value="PP-bd_ACP"/>
</dbReference>
<keyword evidence="10" id="KW-0249">Electron transport</keyword>
<evidence type="ECO:0000259" key="15">
    <source>
        <dbReference type="PROSITE" id="PS50075"/>
    </source>
</evidence>
<sequence length="122" mass="13373">MFRPTVLFNAAAKAAAMRPTAMSASRIASPIAYRFYSSGGLSQSDIEVRVLDILRGFDKVDANKIALDAHFVKDLGLDSLDTVEVVMAIEEEFSVEIPDKEADDIKTAKQAVEYISHRADAH</sequence>
<evidence type="ECO:0000256" key="12">
    <source>
        <dbReference type="ARBA" id="ARBA00023128"/>
    </source>
</evidence>
<evidence type="ECO:0000256" key="11">
    <source>
        <dbReference type="ARBA" id="ARBA00023098"/>
    </source>
</evidence>
<organism evidence="16 17">
    <name type="scientific">Parasitella parasitica</name>
    <dbReference type="NCBI Taxonomy" id="35722"/>
    <lineage>
        <taxon>Eukaryota</taxon>
        <taxon>Fungi</taxon>
        <taxon>Fungi incertae sedis</taxon>
        <taxon>Mucoromycota</taxon>
        <taxon>Mucoromycotina</taxon>
        <taxon>Mucoromycetes</taxon>
        <taxon>Mucorales</taxon>
        <taxon>Mucorineae</taxon>
        <taxon>Mucoraceae</taxon>
        <taxon>Parasitella</taxon>
    </lineage>
</organism>
<comment type="subcellular location">
    <subcellularLocation>
        <location evidence="1">Mitochondrion</location>
    </subcellularLocation>
</comment>
<dbReference type="AlphaFoldDB" id="A0A0B7NH72"/>
<dbReference type="NCBIfam" id="NF002148">
    <property type="entry name" value="PRK00982.1-2"/>
    <property type="match status" value="1"/>
</dbReference>
<dbReference type="PROSITE" id="PS50075">
    <property type="entry name" value="CARRIER"/>
    <property type="match status" value="1"/>
</dbReference>
<dbReference type="PROSITE" id="PS00012">
    <property type="entry name" value="PHOSPHOPANTETHEINE"/>
    <property type="match status" value="1"/>
</dbReference>
<name>A0A0B7NH72_9FUNG</name>
<dbReference type="GO" id="GO:0000035">
    <property type="term" value="F:acyl binding"/>
    <property type="evidence" value="ECO:0007669"/>
    <property type="project" value="TreeGrafter"/>
</dbReference>
<evidence type="ECO:0000256" key="5">
    <source>
        <dbReference type="ARBA" id="ARBA00022450"/>
    </source>
</evidence>
<reference evidence="16 17" key="1">
    <citation type="submission" date="2014-09" db="EMBL/GenBank/DDBJ databases">
        <authorList>
            <person name="Ellenberger Sabrina"/>
        </authorList>
    </citation>
    <scope>NUCLEOTIDE SEQUENCE [LARGE SCALE GENOMIC DNA]</scope>
    <source>
        <strain evidence="16 17">CBS 412.66</strain>
    </source>
</reference>
<keyword evidence="5 14" id="KW-0596">Phosphopantetheine</keyword>
<evidence type="ECO:0000256" key="14">
    <source>
        <dbReference type="RuleBase" id="RU000722"/>
    </source>
</evidence>
<dbReference type="Pfam" id="PF00550">
    <property type="entry name" value="PP-binding"/>
    <property type="match status" value="1"/>
</dbReference>